<comment type="caution">
    <text evidence="2">The sequence shown here is derived from an EMBL/GenBank/DDBJ whole genome shotgun (WGS) entry which is preliminary data.</text>
</comment>
<dbReference type="SUPFAM" id="SSF117892">
    <property type="entry name" value="Band 7/SPFH domain"/>
    <property type="match status" value="1"/>
</dbReference>
<evidence type="ECO:0000313" key="3">
    <source>
        <dbReference type="Proteomes" id="UP001498398"/>
    </source>
</evidence>
<proteinExistence type="predicted"/>
<evidence type="ECO:0000313" key="2">
    <source>
        <dbReference type="EMBL" id="KAK7466925.1"/>
    </source>
</evidence>
<dbReference type="Gene3D" id="3.30.479.30">
    <property type="entry name" value="Band 7 domain"/>
    <property type="match status" value="1"/>
</dbReference>
<reference evidence="2 3" key="1">
    <citation type="submission" date="2024-01" db="EMBL/GenBank/DDBJ databases">
        <title>A draft genome for the cacao thread blight pathogen Marasmiellus scandens.</title>
        <authorList>
            <person name="Baruah I.K."/>
            <person name="Leung J."/>
            <person name="Bukari Y."/>
            <person name="Amoako-Attah I."/>
            <person name="Meinhardt L.W."/>
            <person name="Bailey B.A."/>
            <person name="Cohen S.P."/>
        </authorList>
    </citation>
    <scope>NUCLEOTIDE SEQUENCE [LARGE SCALE GENOMIC DNA]</scope>
    <source>
        <strain evidence="2 3">GH-19</strain>
    </source>
</reference>
<accession>A0ABR1JVY7</accession>
<dbReference type="Pfam" id="PF01145">
    <property type="entry name" value="Band_7"/>
    <property type="match status" value="1"/>
</dbReference>
<dbReference type="InterPro" id="IPR036013">
    <property type="entry name" value="Band_7/SPFH_dom_sf"/>
</dbReference>
<gene>
    <name evidence="2" type="ORF">VKT23_003989</name>
</gene>
<dbReference type="Proteomes" id="UP001498398">
    <property type="component" value="Unassembled WGS sequence"/>
</dbReference>
<dbReference type="InterPro" id="IPR001107">
    <property type="entry name" value="Band_7"/>
</dbReference>
<keyword evidence="3" id="KW-1185">Reference proteome</keyword>
<organism evidence="2 3">
    <name type="scientific">Marasmiellus scandens</name>
    <dbReference type="NCBI Taxonomy" id="2682957"/>
    <lineage>
        <taxon>Eukaryota</taxon>
        <taxon>Fungi</taxon>
        <taxon>Dikarya</taxon>
        <taxon>Basidiomycota</taxon>
        <taxon>Agaricomycotina</taxon>
        <taxon>Agaricomycetes</taxon>
        <taxon>Agaricomycetidae</taxon>
        <taxon>Agaricales</taxon>
        <taxon>Marasmiineae</taxon>
        <taxon>Omphalotaceae</taxon>
        <taxon>Marasmiellus</taxon>
    </lineage>
</organism>
<protein>
    <recommendedName>
        <fullName evidence="1">Band 7 domain-containing protein</fullName>
    </recommendedName>
</protein>
<dbReference type="EMBL" id="JBANRG010000004">
    <property type="protein sequence ID" value="KAK7466925.1"/>
    <property type="molecule type" value="Genomic_DNA"/>
</dbReference>
<evidence type="ECO:0000259" key="1">
    <source>
        <dbReference type="Pfam" id="PF01145"/>
    </source>
</evidence>
<name>A0ABR1JVY7_9AGAR</name>
<sequence>MSTVNFGDSSTVYGDRTIVNEDHDATLRHKEDFSPIKEYEGSKRAGKAKASQFVTADYELEDRPFFIPIGKDGLVAALQKLDKQLVDSGRQHLLSSMSPTDWIGREIAPGNIGLINHGGSPKILTRPGRYPGFPLRNWWARTWCGTKGLSDTVVQFRGLTVVQVSQNQAAVVSDPQNRIFVVKNSGFVAFGIEGTYDVLSVVDQTHLPTAIQDRVTGSTLGWTHEVKMKSSITTKDSREYVVALFLNIPANNCAILQRGDDLELLGAGQSVITHPNITLRGLYTMGENQLEMPTKDIFTRDQVPVSLTIYLKWKLEEPLKLTTHGYNTPYDALRDKTQSILTQIVAHLDYSAMIKQRSLGPDNMEDGTDGSSAFLDALRTRAMDEMHEAALEYGIILKDLAVIDRQFKGEIAATMDKLTTRALQAQVEAANVDRENSNKVKQEEGALAVAKIKAQAANTTADAEAYNVIAAAKARAEAQIIEANAEAEAIRIKSAADSHVSDQYAREMGLRRIEVDKVRAYGPKTIFVPTETAGAQMGQAMAMGMAAGIGSEARR</sequence>
<feature type="domain" description="Band 7" evidence="1">
    <location>
        <begin position="248"/>
        <end position="432"/>
    </location>
</feature>